<gene>
    <name evidence="1" type="ORF">TrLO_g1432</name>
</gene>
<dbReference type="Proteomes" id="UP001165122">
    <property type="component" value="Unassembled WGS sequence"/>
</dbReference>
<accession>A0A9W7FQ91</accession>
<comment type="caution">
    <text evidence="1">The sequence shown here is derived from an EMBL/GenBank/DDBJ whole genome shotgun (WGS) entry which is preliminary data.</text>
</comment>
<keyword evidence="2" id="KW-1185">Reference proteome</keyword>
<evidence type="ECO:0000313" key="2">
    <source>
        <dbReference type="Proteomes" id="UP001165122"/>
    </source>
</evidence>
<evidence type="ECO:0000313" key="1">
    <source>
        <dbReference type="EMBL" id="GMI16061.1"/>
    </source>
</evidence>
<name>A0A9W7FQ91_9STRA</name>
<protein>
    <submittedName>
        <fullName evidence="1">Uncharacterized protein</fullName>
    </submittedName>
</protein>
<organism evidence="1 2">
    <name type="scientific">Triparma laevis f. longispina</name>
    <dbReference type="NCBI Taxonomy" id="1714387"/>
    <lineage>
        <taxon>Eukaryota</taxon>
        <taxon>Sar</taxon>
        <taxon>Stramenopiles</taxon>
        <taxon>Ochrophyta</taxon>
        <taxon>Bolidophyceae</taxon>
        <taxon>Parmales</taxon>
        <taxon>Triparmaceae</taxon>
        <taxon>Triparma</taxon>
    </lineage>
</organism>
<dbReference type="EMBL" id="BRXW01000242">
    <property type="protein sequence ID" value="GMI16061.1"/>
    <property type="molecule type" value="Genomic_DNA"/>
</dbReference>
<dbReference type="AlphaFoldDB" id="A0A9W7FQ91"/>
<reference evidence="2" key="1">
    <citation type="journal article" date="2023" name="Commun. Biol.">
        <title>Genome analysis of Parmales, the sister group of diatoms, reveals the evolutionary specialization of diatoms from phago-mixotrophs to photoautotrophs.</title>
        <authorList>
            <person name="Ban H."/>
            <person name="Sato S."/>
            <person name="Yoshikawa S."/>
            <person name="Yamada K."/>
            <person name="Nakamura Y."/>
            <person name="Ichinomiya M."/>
            <person name="Sato N."/>
            <person name="Blanc-Mathieu R."/>
            <person name="Endo H."/>
            <person name="Kuwata A."/>
            <person name="Ogata H."/>
        </authorList>
    </citation>
    <scope>NUCLEOTIDE SEQUENCE [LARGE SCALE GENOMIC DNA]</scope>
    <source>
        <strain evidence="2">NIES 3700</strain>
    </source>
</reference>
<dbReference type="OrthoDB" id="206385at2759"/>
<proteinExistence type="predicted"/>
<sequence>MSTAEDDEIYPIKIQTASDTVNKYFPMKRMGLQAVSVVNGAAALANMFWQFVPSKIVPQRITNKAKGLVDGLTKESNVEEYGAAQADVESGDAGGKAKRGNDLRDFKKFLKEFDSKSSFAGLMRVCSEDGSAIWVSKENAEKIELEAALKVERKVRRKEK</sequence>